<proteinExistence type="predicted"/>
<name>A0A812NBE7_9DINO</name>
<protein>
    <submittedName>
        <fullName evidence="1">Uncharacterized protein</fullName>
    </submittedName>
</protein>
<gene>
    <name evidence="1" type="ORF">SNEC2469_LOCUS7554</name>
</gene>
<dbReference type="EMBL" id="CAJNJA010012786">
    <property type="protein sequence ID" value="CAE7304979.1"/>
    <property type="molecule type" value="Genomic_DNA"/>
</dbReference>
<comment type="caution">
    <text evidence="1">The sequence shown here is derived from an EMBL/GenBank/DDBJ whole genome shotgun (WGS) entry which is preliminary data.</text>
</comment>
<accession>A0A812NBE7</accession>
<dbReference type="OrthoDB" id="408994at2759"/>
<organism evidence="1 2">
    <name type="scientific">Symbiodinium necroappetens</name>
    <dbReference type="NCBI Taxonomy" id="1628268"/>
    <lineage>
        <taxon>Eukaryota</taxon>
        <taxon>Sar</taxon>
        <taxon>Alveolata</taxon>
        <taxon>Dinophyceae</taxon>
        <taxon>Suessiales</taxon>
        <taxon>Symbiodiniaceae</taxon>
        <taxon>Symbiodinium</taxon>
    </lineage>
</organism>
<sequence length="183" mass="20009">MADVTMVNAVLKMVTSACDFMKVTFDKMLRASLAYAKSVRAAHDCQNEEPTMSLGDPPIAEVVKDVKVSDISRFSFLIQSTDKIYDEAVRKSPTLKAASVEHVMDLLKDMEAACEQVEDCGGGFEVCHPNTCWKKGLDNSANEDLQKILMAAATTVSTCDPNTMARHLAALGKADFVRYMSVC</sequence>
<dbReference type="AlphaFoldDB" id="A0A812NBE7"/>
<evidence type="ECO:0000313" key="2">
    <source>
        <dbReference type="Proteomes" id="UP000601435"/>
    </source>
</evidence>
<dbReference type="Proteomes" id="UP000601435">
    <property type="component" value="Unassembled WGS sequence"/>
</dbReference>
<evidence type="ECO:0000313" key="1">
    <source>
        <dbReference type="EMBL" id="CAE7304979.1"/>
    </source>
</evidence>
<reference evidence="1" key="1">
    <citation type="submission" date="2021-02" db="EMBL/GenBank/DDBJ databases">
        <authorList>
            <person name="Dougan E. K."/>
            <person name="Rhodes N."/>
            <person name="Thang M."/>
            <person name="Chan C."/>
        </authorList>
    </citation>
    <scope>NUCLEOTIDE SEQUENCE</scope>
</reference>
<keyword evidence="2" id="KW-1185">Reference proteome</keyword>